<dbReference type="EMBL" id="AJWZ01007194">
    <property type="protein sequence ID" value="EKC57597.1"/>
    <property type="molecule type" value="Genomic_DNA"/>
</dbReference>
<reference evidence="1" key="1">
    <citation type="journal article" date="2013" name="Environ. Microbiol.">
        <title>Microbiota from the distal guts of lean and obese adolescents exhibit partial functional redundancy besides clear differences in community structure.</title>
        <authorList>
            <person name="Ferrer M."/>
            <person name="Ruiz A."/>
            <person name="Lanza F."/>
            <person name="Haange S.B."/>
            <person name="Oberbach A."/>
            <person name="Till H."/>
            <person name="Bargiela R."/>
            <person name="Campoy C."/>
            <person name="Segura M.T."/>
            <person name="Richter M."/>
            <person name="von Bergen M."/>
            <person name="Seifert J."/>
            <person name="Suarez A."/>
        </authorList>
    </citation>
    <scope>NUCLEOTIDE SEQUENCE</scope>
</reference>
<sequence length="60" mass="6892">NYVILDETLIQNSMELASKKEITELRDKVNADLKKLYDEGKVDELAKKYGIEDMICLGDK</sequence>
<comment type="caution">
    <text evidence="1">The sequence shown here is derived from an EMBL/GenBank/DDBJ whole genome shotgun (WGS) entry which is preliminary data.</text>
</comment>
<dbReference type="AlphaFoldDB" id="K1SAC2"/>
<dbReference type="Gene3D" id="3.40.190.10">
    <property type="entry name" value="Periplasmic binding protein-like II"/>
    <property type="match status" value="1"/>
</dbReference>
<feature type="non-terminal residue" evidence="1">
    <location>
        <position position="1"/>
    </location>
</feature>
<gene>
    <name evidence="1" type="ORF">OBE_10447</name>
</gene>
<organism evidence="1">
    <name type="scientific">human gut metagenome</name>
    <dbReference type="NCBI Taxonomy" id="408170"/>
    <lineage>
        <taxon>unclassified sequences</taxon>
        <taxon>metagenomes</taxon>
        <taxon>organismal metagenomes</taxon>
    </lineage>
</organism>
<evidence type="ECO:0000313" key="1">
    <source>
        <dbReference type="EMBL" id="EKC57597.1"/>
    </source>
</evidence>
<name>K1SAC2_9ZZZZ</name>
<accession>K1SAC2</accession>
<protein>
    <submittedName>
        <fullName evidence="1">Uncharacterized protein</fullName>
    </submittedName>
</protein>
<proteinExistence type="predicted"/>